<evidence type="ECO:0000256" key="1">
    <source>
        <dbReference type="ARBA" id="ARBA00023186"/>
    </source>
</evidence>
<sequence length="357" mass="40727">MTIISRESLQKSRWMLMLRASDNIYFAPAIPYKKLQGAMSYLPQGIHPDEILMLIDDTVFGSAKAGLCVTATGLFYKESFGDEAVYLFKSIHHVEADIGVINHGIVLNRIETLTFTQLDKGTVRTLASFLNEVCQGETETDRAPPQIDAELKVIIDLFAYFITFNMGKWNPESSHAISKHFVKLNDEASQHYIKRLLTEHPNFEYEELLHRFAELKDVLAYKLRTEMIEQLVYAMALGQVEQNQADLFMTHLCRVSNVSKAVFPDLVKIIYQCLADEMNQSTTSTFNGGQLQACKLLDIQPNSLTEQNLQSAYRKKMAEFHPDKYQNLPESVRQLIESQAQQLNEARALLKSYLDNN</sequence>
<accession>A0A837AGK4</accession>
<gene>
    <name evidence="3" type="ORF">AE32_00566</name>
</gene>
<comment type="caution">
    <text evidence="3">The sequence shown here is derived from an EMBL/GenBank/DDBJ whole genome shotgun (WGS) entry which is preliminary data.</text>
</comment>
<evidence type="ECO:0000313" key="3">
    <source>
        <dbReference type="EMBL" id="KDM58562.1"/>
    </source>
</evidence>
<proteinExistence type="predicted"/>
<organism evidence="3 4">
    <name type="scientific">Acinetobacter nosocomialis</name>
    <dbReference type="NCBI Taxonomy" id="106654"/>
    <lineage>
        <taxon>Bacteria</taxon>
        <taxon>Pseudomonadati</taxon>
        <taxon>Pseudomonadota</taxon>
        <taxon>Gammaproteobacteria</taxon>
        <taxon>Moraxellales</taxon>
        <taxon>Moraxellaceae</taxon>
        <taxon>Acinetobacter</taxon>
        <taxon>Acinetobacter calcoaceticus/baumannii complex</taxon>
    </lineage>
</organism>
<dbReference type="Proteomes" id="UP000027208">
    <property type="component" value="Unassembled WGS sequence"/>
</dbReference>
<feature type="domain" description="J" evidence="2">
    <location>
        <begin position="292"/>
        <end position="357"/>
    </location>
</feature>
<dbReference type="InterPro" id="IPR001623">
    <property type="entry name" value="DnaJ_domain"/>
</dbReference>
<dbReference type="SUPFAM" id="SSF46565">
    <property type="entry name" value="Chaperone J-domain"/>
    <property type="match status" value="1"/>
</dbReference>
<dbReference type="InterPro" id="IPR036869">
    <property type="entry name" value="J_dom_sf"/>
</dbReference>
<dbReference type="AlphaFoldDB" id="A0A837AGK4"/>
<dbReference type="CDD" id="cd06257">
    <property type="entry name" value="DnaJ"/>
    <property type="match status" value="1"/>
</dbReference>
<dbReference type="Gene3D" id="1.10.287.110">
    <property type="entry name" value="DnaJ domain"/>
    <property type="match status" value="1"/>
</dbReference>
<name>A0A837AGK4_ACINO</name>
<protein>
    <recommendedName>
        <fullName evidence="2">J domain-containing protein</fullName>
    </recommendedName>
</protein>
<reference evidence="3 4" key="1">
    <citation type="submission" date="2014-04" db="EMBL/GenBank/DDBJ databases">
        <title>The Genome Sequence of Acinetobacter baumanii BIDMC 57.</title>
        <authorList>
            <consortium name="The Broad Institute Genomics Platform"/>
            <consortium name="The Broad Institute Genome Sequencing Center for Infectious Disease"/>
            <person name="Murphy C."/>
            <person name="Cosimi L."/>
            <person name="Cerqueira G."/>
            <person name="Feldgarden M."/>
            <person name="Earl A."/>
            <person name="Spencer M.D."/>
            <person name="Fodor A."/>
            <person name="Sautter R.L."/>
            <person name="Hung D."/>
            <person name="Onderdonk A.B."/>
            <person name="Ernst C."/>
            <person name="Delaney M."/>
            <person name="DuBois A."/>
            <person name="Young S.K."/>
            <person name="Zeng Q."/>
            <person name="Gargeya S."/>
            <person name="Abouelleil A."/>
            <person name="Alvarado L."/>
            <person name="Chapman S.B."/>
            <person name="Gainer-Dewar J."/>
            <person name="Goldberg J."/>
            <person name="Griggs A."/>
            <person name="Gujja S."/>
            <person name="Hansen M."/>
            <person name="Howarth C."/>
            <person name="Imamovic A."/>
            <person name="Larimer J."/>
            <person name="Pearson M."/>
            <person name="Poon T.W."/>
            <person name="Priest M."/>
            <person name="Roberts A."/>
            <person name="Saif S."/>
            <person name="Shea T."/>
            <person name="Sykes S."/>
            <person name="Wortman J."/>
            <person name="Nusbaum C."/>
            <person name="Birren B."/>
        </authorList>
    </citation>
    <scope>NUCLEOTIDE SEQUENCE [LARGE SCALE GENOMIC DNA]</scope>
    <source>
        <strain evidence="3 4">BIDMC 57</strain>
    </source>
</reference>
<evidence type="ECO:0000313" key="4">
    <source>
        <dbReference type="Proteomes" id="UP000027208"/>
    </source>
</evidence>
<dbReference type="SMART" id="SM00271">
    <property type="entry name" value="DnaJ"/>
    <property type="match status" value="1"/>
</dbReference>
<dbReference type="PROSITE" id="PS50076">
    <property type="entry name" value="DNAJ_2"/>
    <property type="match status" value="1"/>
</dbReference>
<keyword evidence="1" id="KW-0143">Chaperone</keyword>
<dbReference type="EMBL" id="JMUI01000001">
    <property type="protein sequence ID" value="KDM58562.1"/>
    <property type="molecule type" value="Genomic_DNA"/>
</dbReference>
<evidence type="ECO:0000259" key="2">
    <source>
        <dbReference type="PROSITE" id="PS50076"/>
    </source>
</evidence>